<dbReference type="Proteomes" id="UP000316621">
    <property type="component" value="Chromosome 5"/>
</dbReference>
<protein>
    <recommendedName>
        <fullName evidence="6">Pentacotripeptide-repeat region of PRORP domain-containing protein</fullName>
    </recommendedName>
</protein>
<feature type="repeat" description="PPR" evidence="2">
    <location>
        <begin position="411"/>
        <end position="445"/>
    </location>
</feature>
<evidence type="ECO:0000256" key="3">
    <source>
        <dbReference type="SAM" id="MobiDB-lite"/>
    </source>
</evidence>
<evidence type="ECO:0000313" key="4">
    <source>
        <dbReference type="EMBL" id="RZC60021.1"/>
    </source>
</evidence>
<dbReference type="PROSITE" id="PS51375">
    <property type="entry name" value="PPR"/>
    <property type="match status" value="4"/>
</dbReference>
<evidence type="ECO:0000256" key="2">
    <source>
        <dbReference type="PROSITE-ProRule" id="PRU00708"/>
    </source>
</evidence>
<dbReference type="FunFam" id="1.25.40.10:FF:000897">
    <property type="entry name" value="Pentatricopeptide repeat-containing protein PNM1, mitochondrial"/>
    <property type="match status" value="1"/>
</dbReference>
<feature type="repeat" description="PPR" evidence="2">
    <location>
        <begin position="262"/>
        <end position="296"/>
    </location>
</feature>
<evidence type="ECO:0008006" key="6">
    <source>
        <dbReference type="Google" id="ProtNLM"/>
    </source>
</evidence>
<keyword evidence="5" id="KW-1185">Reference proteome</keyword>
<dbReference type="OrthoDB" id="1891108at2759"/>
<proteinExistence type="predicted"/>
<dbReference type="Pfam" id="PF13041">
    <property type="entry name" value="PPR_2"/>
    <property type="match status" value="1"/>
</dbReference>
<dbReference type="GO" id="GO:0003729">
    <property type="term" value="F:mRNA binding"/>
    <property type="evidence" value="ECO:0007669"/>
    <property type="project" value="TreeGrafter"/>
</dbReference>
<feature type="repeat" description="PPR" evidence="2">
    <location>
        <begin position="374"/>
        <end position="408"/>
    </location>
</feature>
<gene>
    <name evidence="4" type="ORF">C5167_021779</name>
</gene>
<keyword evidence="1" id="KW-0677">Repeat</keyword>
<dbReference type="InterPro" id="IPR002885">
    <property type="entry name" value="PPR_rpt"/>
</dbReference>
<dbReference type="FunFam" id="1.25.40.10:FF:000398">
    <property type="entry name" value="pentatricopeptide repeat-containing protein PNM1, mitochondrial"/>
    <property type="match status" value="1"/>
</dbReference>
<feature type="compositionally biased region" description="Pro residues" evidence="3">
    <location>
        <begin position="68"/>
        <end position="77"/>
    </location>
</feature>
<evidence type="ECO:0000313" key="5">
    <source>
        <dbReference type="Proteomes" id="UP000316621"/>
    </source>
</evidence>
<reference evidence="4 5" key="1">
    <citation type="journal article" date="2018" name="Science">
        <title>The opium poppy genome and morphinan production.</title>
        <authorList>
            <person name="Guo L."/>
            <person name="Winzer T."/>
            <person name="Yang X."/>
            <person name="Li Y."/>
            <person name="Ning Z."/>
            <person name="He Z."/>
            <person name="Teodor R."/>
            <person name="Lu Y."/>
            <person name="Bowser T.A."/>
            <person name="Graham I.A."/>
            <person name="Ye K."/>
        </authorList>
    </citation>
    <scope>NUCLEOTIDE SEQUENCE [LARGE SCALE GENOMIC DNA]</scope>
    <source>
        <strain evidence="5">cv. HN1</strain>
        <tissue evidence="4">Leaves</tissue>
    </source>
</reference>
<feature type="region of interest" description="Disordered" evidence="3">
    <location>
        <begin position="60"/>
        <end position="85"/>
    </location>
</feature>
<dbReference type="Gene3D" id="1.25.40.10">
    <property type="entry name" value="Tetratricopeptide repeat domain"/>
    <property type="match status" value="3"/>
</dbReference>
<dbReference type="PANTHER" id="PTHR47933">
    <property type="entry name" value="PENTATRICOPEPTIDE REPEAT-CONTAINING PROTEIN 1, MITOCHONDRIAL"/>
    <property type="match status" value="1"/>
</dbReference>
<sequence>MSRALQLGRYLRCISRSNTNLRCQSSPLFLLVDQSSFSSSSSSSPTHSYRFLNNQPSLYNRRNFSSSIPPPPPPSSPPSDCNQNEEPQKIAQGISTELLKQEDDDTLPLNKRLDLHFSNVTTETSNLLLLQVLNLSPDAGRTTVLGFHKWISSRPGFQHTDQTYSYLVDYFGRKKDFKIIHEILVDGRGVIGTKTLETFVNRLVRAGRDTQAVSFFDKLETEYGLVRNRQSLKIVVSNLCENGFANSAEKMVKNLAHEFFPDESTCEMLIKGWCVDGKLDQAKRLAGEIHRGGFQLGTSAYNSILDCVCKLCRKKDNFRLQSEAEKILVEMDYAGVPRNVETFNILINNLCKIRRTEESVKLFERMGEWGCSPNAETYLLLIKSLYQAARIGEGDEMIDKMKSAGFGSGLDRKAYFGFIKVLCGIGRIEHAMKVFAKMKADGFVPGIKSYELLIEKLCSHGQTHRANHLSSEAKLKGILVDPKVYKLDPRFTKKPKVEKTAVKKRETLPEKMARKRKTLKKINLSFVKKPKKMMRRAY</sequence>
<dbReference type="Gramene" id="RZC60021">
    <property type="protein sequence ID" value="RZC60021"/>
    <property type="gene ID" value="C5167_021779"/>
</dbReference>
<dbReference type="InterPro" id="IPR051240">
    <property type="entry name" value="Mito_RNA-Proc/Resp"/>
</dbReference>
<accession>A0A4Y7JJA2</accession>
<evidence type="ECO:0000256" key="1">
    <source>
        <dbReference type="ARBA" id="ARBA00022737"/>
    </source>
</evidence>
<dbReference type="InterPro" id="IPR011990">
    <property type="entry name" value="TPR-like_helical_dom_sf"/>
</dbReference>
<dbReference type="AlphaFoldDB" id="A0A4Y7JJA2"/>
<dbReference type="STRING" id="3469.A0A4Y7JJA2"/>
<dbReference type="NCBIfam" id="TIGR00756">
    <property type="entry name" value="PPR"/>
    <property type="match status" value="2"/>
</dbReference>
<feature type="repeat" description="PPR" evidence="2">
    <location>
        <begin position="339"/>
        <end position="373"/>
    </location>
</feature>
<dbReference type="OMA" id="GKLCAHG"/>
<dbReference type="PANTHER" id="PTHR47933:SF26">
    <property type="entry name" value="OS03G0746400 PROTEIN"/>
    <property type="match status" value="1"/>
</dbReference>
<organism evidence="4 5">
    <name type="scientific">Papaver somniferum</name>
    <name type="common">Opium poppy</name>
    <dbReference type="NCBI Taxonomy" id="3469"/>
    <lineage>
        <taxon>Eukaryota</taxon>
        <taxon>Viridiplantae</taxon>
        <taxon>Streptophyta</taxon>
        <taxon>Embryophyta</taxon>
        <taxon>Tracheophyta</taxon>
        <taxon>Spermatophyta</taxon>
        <taxon>Magnoliopsida</taxon>
        <taxon>Ranunculales</taxon>
        <taxon>Papaveraceae</taxon>
        <taxon>Papaveroideae</taxon>
        <taxon>Papaver</taxon>
    </lineage>
</organism>
<name>A0A4Y7JJA2_PAPSO</name>
<dbReference type="Pfam" id="PF01535">
    <property type="entry name" value="PPR"/>
    <property type="match status" value="1"/>
</dbReference>
<dbReference type="EMBL" id="CM010719">
    <property type="protein sequence ID" value="RZC60021.1"/>
    <property type="molecule type" value="Genomic_DNA"/>
</dbReference>